<dbReference type="GO" id="GO:0051287">
    <property type="term" value="F:NAD binding"/>
    <property type="evidence" value="ECO:0007669"/>
    <property type="project" value="InterPro"/>
</dbReference>
<evidence type="ECO:0000313" key="3">
    <source>
        <dbReference type="Proteomes" id="UP000276953"/>
    </source>
</evidence>
<feature type="domain" description="D-isomer specific 2-hydroxyacid dehydrogenase NAD-binding" evidence="1">
    <location>
        <begin position="1"/>
        <end position="30"/>
    </location>
</feature>
<dbReference type="InterPro" id="IPR036291">
    <property type="entry name" value="NAD(P)-bd_dom_sf"/>
</dbReference>
<name>A0A432E1U9_9FLAO</name>
<gene>
    <name evidence="2" type="ORF">EJ377_00485</name>
</gene>
<dbReference type="Pfam" id="PF02826">
    <property type="entry name" value="2-Hacid_dh_C"/>
    <property type="match status" value="1"/>
</dbReference>
<dbReference type="SUPFAM" id="SSF51735">
    <property type="entry name" value="NAD(P)-binding Rossmann-fold domains"/>
    <property type="match status" value="1"/>
</dbReference>
<protein>
    <recommendedName>
        <fullName evidence="1">D-isomer specific 2-hydroxyacid dehydrogenase NAD-binding domain-containing protein</fullName>
    </recommendedName>
</protein>
<dbReference type="AlphaFoldDB" id="A0A432E1U9"/>
<sequence length="33" mass="3792">MGIFGLGRIGYEMAEKSKKAFGMEIIYHNVIRM</sequence>
<dbReference type="InterPro" id="IPR029752">
    <property type="entry name" value="D-isomer_DH_CS1"/>
</dbReference>
<comment type="caution">
    <text evidence="2">The sequence shown here is derived from an EMBL/GenBank/DDBJ whole genome shotgun (WGS) entry which is preliminary data.</text>
</comment>
<reference evidence="2 3" key="1">
    <citation type="submission" date="2018-12" db="EMBL/GenBank/DDBJ databases">
        <title>Draft Genome Sequence of Chryseobacterium arthrosphaerae strain ED882-96 Isolated from the Blood of a Patient with Liver Cirrhosis in Taiwan.</title>
        <authorList>
            <person name="Lin J.-N."/>
            <person name="Lai C.-H."/>
            <person name="Yang C.-H."/>
            <person name="Huang Y.-H."/>
        </authorList>
    </citation>
    <scope>NUCLEOTIDE SEQUENCE [LARGE SCALE GENOMIC DNA]</scope>
    <source>
        <strain evidence="2 3">ED882-96</strain>
    </source>
</reference>
<dbReference type="EMBL" id="RYFC01000001">
    <property type="protein sequence ID" value="RTZ50428.1"/>
    <property type="molecule type" value="Genomic_DNA"/>
</dbReference>
<accession>A0A432E1U9</accession>
<dbReference type="PROSITE" id="PS00065">
    <property type="entry name" value="D_2_HYDROXYACID_DH_1"/>
    <property type="match status" value="1"/>
</dbReference>
<proteinExistence type="predicted"/>
<dbReference type="InterPro" id="IPR006140">
    <property type="entry name" value="D-isomer_DH_NAD-bd"/>
</dbReference>
<organism evidence="2 3">
    <name type="scientific">Chryseobacterium arthrosphaerae</name>
    <dbReference type="NCBI Taxonomy" id="651561"/>
    <lineage>
        <taxon>Bacteria</taxon>
        <taxon>Pseudomonadati</taxon>
        <taxon>Bacteroidota</taxon>
        <taxon>Flavobacteriia</taxon>
        <taxon>Flavobacteriales</taxon>
        <taxon>Weeksellaceae</taxon>
        <taxon>Chryseobacterium group</taxon>
        <taxon>Chryseobacterium</taxon>
    </lineage>
</organism>
<evidence type="ECO:0000313" key="2">
    <source>
        <dbReference type="EMBL" id="RTZ50428.1"/>
    </source>
</evidence>
<dbReference type="Gene3D" id="3.40.50.720">
    <property type="entry name" value="NAD(P)-binding Rossmann-like Domain"/>
    <property type="match status" value="1"/>
</dbReference>
<evidence type="ECO:0000259" key="1">
    <source>
        <dbReference type="Pfam" id="PF02826"/>
    </source>
</evidence>
<dbReference type="Proteomes" id="UP000276953">
    <property type="component" value="Unassembled WGS sequence"/>
</dbReference>